<protein>
    <submittedName>
        <fullName evidence="2">Uncharacterized protein</fullName>
    </submittedName>
</protein>
<feature type="region of interest" description="Disordered" evidence="1">
    <location>
        <begin position="88"/>
        <end position="117"/>
    </location>
</feature>
<evidence type="ECO:0000313" key="3">
    <source>
        <dbReference type="Proteomes" id="UP000253529"/>
    </source>
</evidence>
<organism evidence="2 3">
    <name type="scientific">Roseiarcus fermentans</name>
    <dbReference type="NCBI Taxonomy" id="1473586"/>
    <lineage>
        <taxon>Bacteria</taxon>
        <taxon>Pseudomonadati</taxon>
        <taxon>Pseudomonadota</taxon>
        <taxon>Alphaproteobacteria</taxon>
        <taxon>Hyphomicrobiales</taxon>
        <taxon>Roseiarcaceae</taxon>
        <taxon>Roseiarcus</taxon>
    </lineage>
</organism>
<dbReference type="OrthoDB" id="7916611at2"/>
<dbReference type="EMBL" id="QNRK01000059">
    <property type="protein sequence ID" value="RBP01062.1"/>
    <property type="molecule type" value="Genomic_DNA"/>
</dbReference>
<proteinExistence type="predicted"/>
<gene>
    <name evidence="2" type="ORF">DFR50_1597</name>
</gene>
<keyword evidence="3" id="KW-1185">Reference proteome</keyword>
<evidence type="ECO:0000256" key="1">
    <source>
        <dbReference type="SAM" id="MobiDB-lite"/>
    </source>
</evidence>
<sequence>MSPPRIIRDFRTVIELCARGRLTERLDQKLADCLEALNASPDEKAKASLTVTLELQRAGDRIEIRPKATVKLPEEKGVGSTTLFAAEGGLSLQHPSQTDMFSGPRDAASPTKRDAAS</sequence>
<dbReference type="Proteomes" id="UP000253529">
    <property type="component" value="Unassembled WGS sequence"/>
</dbReference>
<dbReference type="AlphaFoldDB" id="A0A366EF94"/>
<comment type="caution">
    <text evidence="2">The sequence shown here is derived from an EMBL/GenBank/DDBJ whole genome shotgun (WGS) entry which is preliminary data.</text>
</comment>
<dbReference type="RefSeq" id="WP_113893924.1">
    <property type="nucleotide sequence ID" value="NZ_QNRK01000059.1"/>
</dbReference>
<name>A0A366EF94_9HYPH</name>
<evidence type="ECO:0000313" key="2">
    <source>
        <dbReference type="EMBL" id="RBP01062.1"/>
    </source>
</evidence>
<reference evidence="2 3" key="1">
    <citation type="submission" date="2018-06" db="EMBL/GenBank/DDBJ databases">
        <title>Genomic Encyclopedia of Type Strains, Phase IV (KMG-IV): sequencing the most valuable type-strain genomes for metagenomic binning, comparative biology and taxonomic classification.</title>
        <authorList>
            <person name="Goeker M."/>
        </authorList>
    </citation>
    <scope>NUCLEOTIDE SEQUENCE [LARGE SCALE GENOMIC DNA]</scope>
    <source>
        <strain evidence="2 3">DSM 24875</strain>
    </source>
</reference>
<accession>A0A366EF94</accession>